<dbReference type="OrthoDB" id="9798857at2"/>
<dbReference type="SUPFAM" id="SSF48498">
    <property type="entry name" value="Tetracyclin repressor-like, C-terminal domain"/>
    <property type="match status" value="1"/>
</dbReference>
<accession>A0A0J6SVA3</accession>
<dbReference type="PRINTS" id="PR00455">
    <property type="entry name" value="HTHTETR"/>
</dbReference>
<reference evidence="6 7" key="1">
    <citation type="submission" date="2015-03" db="EMBL/GenBank/DDBJ databases">
        <title>Genome sequencing of Methylobacterium aquaticum DSM16371 type strain.</title>
        <authorList>
            <person name="Chaudhry V."/>
            <person name="Patil P.B."/>
        </authorList>
    </citation>
    <scope>NUCLEOTIDE SEQUENCE [LARGE SCALE GENOMIC DNA]</scope>
    <source>
        <strain evidence="6 7">DSM 16371</strain>
    </source>
</reference>
<dbReference type="Proteomes" id="UP000035929">
    <property type="component" value="Unassembled WGS sequence"/>
</dbReference>
<dbReference type="GO" id="GO:0003677">
    <property type="term" value="F:DNA binding"/>
    <property type="evidence" value="ECO:0007669"/>
    <property type="project" value="UniProtKB-UniRule"/>
</dbReference>
<gene>
    <name evidence="6" type="ORF">VP06_04835</name>
</gene>
<dbReference type="InterPro" id="IPR009057">
    <property type="entry name" value="Homeodomain-like_sf"/>
</dbReference>
<organism evidence="6 7">
    <name type="scientific">Methylobacterium aquaticum</name>
    <dbReference type="NCBI Taxonomy" id="270351"/>
    <lineage>
        <taxon>Bacteria</taxon>
        <taxon>Pseudomonadati</taxon>
        <taxon>Pseudomonadota</taxon>
        <taxon>Alphaproteobacteria</taxon>
        <taxon>Hyphomicrobiales</taxon>
        <taxon>Methylobacteriaceae</taxon>
        <taxon>Methylobacterium</taxon>
    </lineage>
</organism>
<dbReference type="Gene3D" id="1.10.10.60">
    <property type="entry name" value="Homeodomain-like"/>
    <property type="match status" value="1"/>
</dbReference>
<keyword evidence="3" id="KW-0804">Transcription</keyword>
<dbReference type="Gene3D" id="1.10.357.10">
    <property type="entry name" value="Tetracycline Repressor, domain 2"/>
    <property type="match status" value="1"/>
</dbReference>
<evidence type="ECO:0000256" key="4">
    <source>
        <dbReference type="PROSITE-ProRule" id="PRU00335"/>
    </source>
</evidence>
<dbReference type="Pfam" id="PF00440">
    <property type="entry name" value="TetR_N"/>
    <property type="match status" value="1"/>
</dbReference>
<evidence type="ECO:0000259" key="5">
    <source>
        <dbReference type="PROSITE" id="PS50977"/>
    </source>
</evidence>
<evidence type="ECO:0000256" key="2">
    <source>
        <dbReference type="ARBA" id="ARBA00023125"/>
    </source>
</evidence>
<evidence type="ECO:0000313" key="7">
    <source>
        <dbReference type="Proteomes" id="UP000035929"/>
    </source>
</evidence>
<dbReference type="PATRIC" id="fig|270351.6.peg.5031"/>
<protein>
    <submittedName>
        <fullName evidence="6">TetR family transcriptional regulator</fullName>
    </submittedName>
</protein>
<dbReference type="PROSITE" id="PS50977">
    <property type="entry name" value="HTH_TETR_2"/>
    <property type="match status" value="1"/>
</dbReference>
<comment type="caution">
    <text evidence="6">The sequence shown here is derived from an EMBL/GenBank/DDBJ whole genome shotgun (WGS) entry which is preliminary data.</text>
</comment>
<dbReference type="InterPro" id="IPR001647">
    <property type="entry name" value="HTH_TetR"/>
</dbReference>
<feature type="DNA-binding region" description="H-T-H motif" evidence="4">
    <location>
        <begin position="33"/>
        <end position="52"/>
    </location>
</feature>
<dbReference type="InterPro" id="IPR036271">
    <property type="entry name" value="Tet_transcr_reg_TetR-rel_C_sf"/>
</dbReference>
<dbReference type="EMBL" id="LABX01000034">
    <property type="protein sequence ID" value="KMO39210.1"/>
    <property type="molecule type" value="Genomic_DNA"/>
</dbReference>
<feature type="domain" description="HTH tetR-type" evidence="5">
    <location>
        <begin position="10"/>
        <end position="70"/>
    </location>
</feature>
<sequence>MPRVSQEQAKLNRRRVVEVAASLFRERGLHGVGVADIMASAGLTHGGFYGQFANKEALAAEAFDTAMDEDYRGTVDAIISSYLSLVHVRSPGMGCPLAALANDIAREPPGGPVRARFTQGVERMASILAGLTPRSAKERRRQRSLATLSTLVGAVVLARAVDDEALAAELIEAARTYVSA</sequence>
<evidence type="ECO:0000256" key="3">
    <source>
        <dbReference type="ARBA" id="ARBA00023163"/>
    </source>
</evidence>
<dbReference type="SUPFAM" id="SSF46689">
    <property type="entry name" value="Homeodomain-like"/>
    <property type="match status" value="1"/>
</dbReference>
<evidence type="ECO:0000256" key="1">
    <source>
        <dbReference type="ARBA" id="ARBA00023015"/>
    </source>
</evidence>
<keyword evidence="2 4" id="KW-0238">DNA-binding</keyword>
<dbReference type="PANTHER" id="PTHR47506:SF7">
    <property type="entry name" value="TRANSCRIPTIONAL REGULATORY PROTEIN"/>
    <property type="match status" value="1"/>
</dbReference>
<keyword evidence="1" id="KW-0805">Transcription regulation</keyword>
<name>A0A0J6SVA3_9HYPH</name>
<dbReference type="PANTHER" id="PTHR47506">
    <property type="entry name" value="TRANSCRIPTIONAL REGULATORY PROTEIN"/>
    <property type="match status" value="1"/>
</dbReference>
<dbReference type="AlphaFoldDB" id="A0A0J6SVA3"/>
<proteinExistence type="predicted"/>
<dbReference type="RefSeq" id="WP_048462708.1">
    <property type="nucleotide sequence ID" value="NZ_LABX01000034.1"/>
</dbReference>
<evidence type="ECO:0000313" key="6">
    <source>
        <dbReference type="EMBL" id="KMO39210.1"/>
    </source>
</evidence>